<evidence type="ECO:0000256" key="9">
    <source>
        <dbReference type="ARBA" id="ARBA00014190"/>
    </source>
</evidence>
<evidence type="ECO:0000259" key="28">
    <source>
        <dbReference type="Pfam" id="PF00883"/>
    </source>
</evidence>
<evidence type="ECO:0000256" key="6">
    <source>
        <dbReference type="ARBA" id="ARBA00009528"/>
    </source>
</evidence>
<evidence type="ECO:0000256" key="26">
    <source>
        <dbReference type="ARBA" id="ARBA00047881"/>
    </source>
</evidence>
<keyword evidence="15" id="KW-0862">Zinc</keyword>
<evidence type="ECO:0000256" key="1">
    <source>
        <dbReference type="ARBA" id="ARBA00000135"/>
    </source>
</evidence>
<evidence type="ECO:0000256" key="8">
    <source>
        <dbReference type="ARBA" id="ARBA00012568"/>
    </source>
</evidence>
<comment type="function">
    <text evidence="25">Cytosolic metallopeptidase that catalyzes the removal of unsubstituted N-terminal hydrophobic amino acids from various peptides. The presence of Zn(2+) ions is essential for the peptidase activity, and the association with other cofactors can modulate the substrate spectificity of the enzyme. For instance, in the presence of Mn(2+), it displays a specific Cys-Gly hydrolyzing activity of Cys-Gly-S-conjugates. Involved in the metabolism of glutathione and in the degradation of glutathione S-conjugates, which may play a role in the control of the cell redox status.</text>
</comment>
<comment type="catalytic activity">
    <reaction evidence="26">
        <text>S-benzyl-L-cysteinylglycine + H2O = S-benzyl-L-cysteine + glycine</text>
        <dbReference type="Rhea" id="RHEA:62568"/>
        <dbReference type="ChEBI" id="CHEBI:15377"/>
        <dbReference type="ChEBI" id="CHEBI:57305"/>
        <dbReference type="ChEBI" id="CHEBI:145802"/>
        <dbReference type="ChEBI" id="CHEBI:145803"/>
    </reaction>
    <physiologicalReaction direction="left-to-right" evidence="26">
        <dbReference type="Rhea" id="RHEA:62569"/>
    </physiologicalReaction>
</comment>
<keyword evidence="17" id="KW-0464">Manganese</keyword>
<sequence length="453" mass="50364">MLAAPATTSPGYPASLDLYARKDEVCDLEGWRIGLQKAAAQNLTRQLQEMPSNLLTPTAFAQNVVEVLCKSGVNVEVKVEGWAESQSMHAFLAVGKASCELPIFLELSYYGTCAEERPIVLVGQGVTYDAGGLCLTEKHELFHMRGDMTGAAVVVACCRAVAGLRLPVNIRGLIPLCENVVGCNSVRTGDMVKSMNGKTIEIQCTDHEDVLVLADALLYAQNFCPKCIIDVGTCSGYMRQALDESAAGVFTNSEILWQQIKHASMHTGDRVWRFPLWKYYSKAVRAGGRSDVQNYGIDRGGRPCKAAAFLREFVPCGQWMHIDATNVMVTKGFEYEYLRKGMAARPEHWWTKDFLRKLWTSSSGRRRLTRPSLARPVLRRRVSILVYRFPGSAERLRRFHVPHQQAIRNRDRVHCSWAEILVPSAAPRPQPALMSPGEEFVLAKPGAFEPCNG</sequence>
<dbReference type="SMR" id="B4H9U6"/>
<gene>
    <name evidence="29" type="primary">Dper\GL22983</name>
    <name evidence="29" type="ORF">Dper_GL22983</name>
</gene>
<keyword evidence="16" id="KW-0460">Magnesium</keyword>
<dbReference type="InterPro" id="IPR000819">
    <property type="entry name" value="Peptidase_M17_C"/>
</dbReference>
<evidence type="ECO:0000256" key="2">
    <source>
        <dbReference type="ARBA" id="ARBA00001585"/>
    </source>
</evidence>
<comment type="subcellular location">
    <subcellularLocation>
        <location evidence="5">Cytoplasm</location>
    </subcellularLocation>
</comment>
<comment type="cofactor">
    <cofactor evidence="3">
        <name>Mn(2+)</name>
        <dbReference type="ChEBI" id="CHEBI:29035"/>
    </cofactor>
</comment>
<comment type="catalytic activity">
    <reaction evidence="2">
        <text>Release of N-terminal proline from a peptide.</text>
        <dbReference type="EC" id="3.4.11.5"/>
    </reaction>
</comment>
<evidence type="ECO:0000256" key="11">
    <source>
        <dbReference type="ARBA" id="ARBA00022490"/>
    </source>
</evidence>
<evidence type="ECO:0000256" key="3">
    <source>
        <dbReference type="ARBA" id="ARBA00001936"/>
    </source>
</evidence>
<dbReference type="eggNOG" id="KOG2597">
    <property type="taxonomic scope" value="Eukaryota"/>
</dbReference>
<evidence type="ECO:0000256" key="25">
    <source>
        <dbReference type="ARBA" id="ARBA00045966"/>
    </source>
</evidence>
<feature type="domain" description="Cytosol aminopeptidase" evidence="28">
    <location>
        <begin position="42"/>
        <end position="345"/>
    </location>
</feature>
<accession>B4H9U6</accession>
<dbReference type="Proteomes" id="UP000008744">
    <property type="component" value="Unassembled WGS sequence"/>
</dbReference>
<dbReference type="GO" id="GO:0006508">
    <property type="term" value="P:proteolysis"/>
    <property type="evidence" value="ECO:0007669"/>
    <property type="project" value="UniProtKB-KW"/>
</dbReference>
<dbReference type="GO" id="GO:0005737">
    <property type="term" value="C:cytoplasm"/>
    <property type="evidence" value="ECO:0007669"/>
    <property type="project" value="UniProtKB-SubCell"/>
</dbReference>
<dbReference type="PhylomeDB" id="B4H9U6"/>
<evidence type="ECO:0000256" key="7">
    <source>
        <dbReference type="ARBA" id="ARBA00012565"/>
    </source>
</evidence>
<dbReference type="PRINTS" id="PR00481">
    <property type="entry name" value="LAMNOPPTDASE"/>
</dbReference>
<keyword evidence="12" id="KW-0645">Protease</keyword>
<comment type="catalytic activity">
    <reaction evidence="18">
        <text>an S-substituted L-cysteinylglycine + H2O = an S-substituted L-cysteine + glycine</text>
        <dbReference type="Rhea" id="RHEA:60444"/>
        <dbReference type="ChEBI" id="CHEBI:15377"/>
        <dbReference type="ChEBI" id="CHEBI:57305"/>
        <dbReference type="ChEBI" id="CHEBI:58717"/>
        <dbReference type="ChEBI" id="CHEBI:143103"/>
        <dbReference type="EC" id="3.4.13.23"/>
    </reaction>
    <physiologicalReaction direction="left-to-right" evidence="18">
        <dbReference type="Rhea" id="RHEA:60445"/>
    </physiologicalReaction>
</comment>
<evidence type="ECO:0000256" key="4">
    <source>
        <dbReference type="ARBA" id="ARBA00001947"/>
    </source>
</evidence>
<dbReference type="FunFam" id="3.40.630.10:FF:000031">
    <property type="entry name" value="cytosol aminopeptidase"/>
    <property type="match status" value="1"/>
</dbReference>
<protein>
    <recommendedName>
        <fullName evidence="9">Cytosol aminopeptidase</fullName>
        <ecNumber evidence="7">3.4.11.1</ecNumber>
        <ecNumber evidence="8">3.4.11.5</ecNumber>
        <ecNumber evidence="19">3.4.13.23</ecNumber>
    </recommendedName>
    <alternativeName>
        <fullName evidence="22">Cysteinylglycine-S-conjugate dipeptidase</fullName>
    </alternativeName>
    <alternativeName>
        <fullName evidence="23">Leucine aminopeptidase 3</fullName>
    </alternativeName>
    <alternativeName>
        <fullName evidence="24">Leucyl aminopeptidase</fullName>
    </alternativeName>
    <alternativeName>
        <fullName evidence="21">Proline aminopeptidase</fullName>
    </alternativeName>
    <alternativeName>
        <fullName evidence="20">Prolyl aminopeptidase</fullName>
    </alternativeName>
</protein>
<keyword evidence="10" id="KW-0031">Aminopeptidase</keyword>
<dbReference type="Gene3D" id="3.40.630.10">
    <property type="entry name" value="Zn peptidases"/>
    <property type="match status" value="1"/>
</dbReference>
<comment type="similarity">
    <text evidence="6">Belongs to the peptidase M17 family.</text>
</comment>
<evidence type="ECO:0000256" key="16">
    <source>
        <dbReference type="ARBA" id="ARBA00022842"/>
    </source>
</evidence>
<evidence type="ECO:0000313" key="30">
    <source>
        <dbReference type="Proteomes" id="UP000008744"/>
    </source>
</evidence>
<organism evidence="30">
    <name type="scientific">Drosophila persimilis</name>
    <name type="common">Fruit fly</name>
    <dbReference type="NCBI Taxonomy" id="7234"/>
    <lineage>
        <taxon>Eukaryota</taxon>
        <taxon>Metazoa</taxon>
        <taxon>Ecdysozoa</taxon>
        <taxon>Arthropoda</taxon>
        <taxon>Hexapoda</taxon>
        <taxon>Insecta</taxon>
        <taxon>Pterygota</taxon>
        <taxon>Neoptera</taxon>
        <taxon>Endopterygota</taxon>
        <taxon>Diptera</taxon>
        <taxon>Brachycera</taxon>
        <taxon>Muscomorpha</taxon>
        <taxon>Ephydroidea</taxon>
        <taxon>Drosophilidae</taxon>
        <taxon>Drosophila</taxon>
        <taxon>Sophophora</taxon>
    </lineage>
</organism>
<evidence type="ECO:0000256" key="23">
    <source>
        <dbReference type="ARBA" id="ARBA00031564"/>
    </source>
</evidence>
<dbReference type="EC" id="3.4.13.23" evidence="19"/>
<dbReference type="Pfam" id="PF00883">
    <property type="entry name" value="Peptidase_M17"/>
    <property type="match status" value="1"/>
</dbReference>
<evidence type="ECO:0000256" key="13">
    <source>
        <dbReference type="ARBA" id="ARBA00022723"/>
    </source>
</evidence>
<comment type="catalytic activity">
    <reaction evidence="27">
        <text>L-cysteinylglycine + H2O = L-cysteine + glycine</text>
        <dbReference type="Rhea" id="RHEA:28783"/>
        <dbReference type="ChEBI" id="CHEBI:15377"/>
        <dbReference type="ChEBI" id="CHEBI:35235"/>
        <dbReference type="ChEBI" id="CHEBI:57305"/>
        <dbReference type="ChEBI" id="CHEBI:61694"/>
    </reaction>
    <physiologicalReaction direction="left-to-right" evidence="27">
        <dbReference type="Rhea" id="RHEA:28784"/>
    </physiologicalReaction>
</comment>
<dbReference type="GO" id="GO:0030145">
    <property type="term" value="F:manganese ion binding"/>
    <property type="evidence" value="ECO:0007669"/>
    <property type="project" value="InterPro"/>
</dbReference>
<evidence type="ECO:0000256" key="15">
    <source>
        <dbReference type="ARBA" id="ARBA00022833"/>
    </source>
</evidence>
<name>B4H9U6_DROPE</name>
<dbReference type="HOGENOM" id="CLU_013734_7_3_1"/>
<evidence type="ECO:0000256" key="24">
    <source>
        <dbReference type="ARBA" id="ARBA00033172"/>
    </source>
</evidence>
<dbReference type="GO" id="GO:0070006">
    <property type="term" value="F:metalloaminopeptidase activity"/>
    <property type="evidence" value="ECO:0007669"/>
    <property type="project" value="InterPro"/>
</dbReference>
<evidence type="ECO:0000256" key="20">
    <source>
        <dbReference type="ARBA" id="ARBA00029605"/>
    </source>
</evidence>
<dbReference type="InterPro" id="IPR011356">
    <property type="entry name" value="Leucine_aapep/pepB"/>
</dbReference>
<evidence type="ECO:0000256" key="10">
    <source>
        <dbReference type="ARBA" id="ARBA00022438"/>
    </source>
</evidence>
<proteinExistence type="inferred from homology"/>
<dbReference type="AlphaFoldDB" id="B4H9U6"/>
<dbReference type="SUPFAM" id="SSF53187">
    <property type="entry name" value="Zn-dependent exopeptidases"/>
    <property type="match status" value="1"/>
</dbReference>
<evidence type="ECO:0000256" key="5">
    <source>
        <dbReference type="ARBA" id="ARBA00004496"/>
    </source>
</evidence>
<reference evidence="29 30" key="1">
    <citation type="journal article" date="2007" name="Nature">
        <title>Evolution of genes and genomes on the Drosophila phylogeny.</title>
        <authorList>
            <consortium name="Drosophila 12 Genomes Consortium"/>
            <person name="Clark A.G."/>
            <person name="Eisen M.B."/>
            <person name="Smith D.R."/>
            <person name="Bergman C.M."/>
            <person name="Oliver B."/>
            <person name="Markow T.A."/>
            <person name="Kaufman T.C."/>
            <person name="Kellis M."/>
            <person name="Gelbart W."/>
            <person name="Iyer V.N."/>
            <person name="Pollard D.A."/>
            <person name="Sackton T.B."/>
            <person name="Larracuente A.M."/>
            <person name="Singh N.D."/>
            <person name="Abad J.P."/>
            <person name="Abt D.N."/>
            <person name="Adryan B."/>
            <person name="Aguade M."/>
            <person name="Akashi H."/>
            <person name="Anderson W.W."/>
            <person name="Aquadro C.F."/>
            <person name="Ardell D.H."/>
            <person name="Arguello R."/>
            <person name="Artieri C.G."/>
            <person name="Barbash D.A."/>
            <person name="Barker D."/>
            <person name="Barsanti P."/>
            <person name="Batterham P."/>
            <person name="Batzoglou S."/>
            <person name="Begun D."/>
            <person name="Bhutkar A."/>
            <person name="Blanco E."/>
            <person name="Bosak S.A."/>
            <person name="Bradley R.K."/>
            <person name="Brand A.D."/>
            <person name="Brent M.R."/>
            <person name="Brooks A.N."/>
            <person name="Brown R.H."/>
            <person name="Butlin R.K."/>
            <person name="Caggese C."/>
            <person name="Calvi B.R."/>
            <person name="Bernardo de Carvalho A."/>
            <person name="Caspi A."/>
            <person name="Castrezana S."/>
            <person name="Celniker S.E."/>
            <person name="Chang J.L."/>
            <person name="Chapple C."/>
            <person name="Chatterji S."/>
            <person name="Chinwalla A."/>
            <person name="Civetta A."/>
            <person name="Clifton S.W."/>
            <person name="Comeron J.M."/>
            <person name="Costello J.C."/>
            <person name="Coyne J.A."/>
            <person name="Daub J."/>
            <person name="David R.G."/>
            <person name="Delcher A.L."/>
            <person name="Delehaunty K."/>
            <person name="Do C.B."/>
            <person name="Ebling H."/>
            <person name="Edwards K."/>
            <person name="Eickbush T."/>
            <person name="Evans J.D."/>
            <person name="Filipski A."/>
            <person name="Findeiss S."/>
            <person name="Freyhult E."/>
            <person name="Fulton L."/>
            <person name="Fulton R."/>
            <person name="Garcia A.C."/>
            <person name="Gardiner A."/>
            <person name="Garfield D.A."/>
            <person name="Garvin B.E."/>
            <person name="Gibson G."/>
            <person name="Gilbert D."/>
            <person name="Gnerre S."/>
            <person name="Godfrey J."/>
            <person name="Good R."/>
            <person name="Gotea V."/>
            <person name="Gravely B."/>
            <person name="Greenberg A.J."/>
            <person name="Griffiths-Jones S."/>
            <person name="Gross S."/>
            <person name="Guigo R."/>
            <person name="Gustafson E.A."/>
            <person name="Haerty W."/>
            <person name="Hahn M.W."/>
            <person name="Halligan D.L."/>
            <person name="Halpern A.L."/>
            <person name="Halter G.M."/>
            <person name="Han M.V."/>
            <person name="Heger A."/>
            <person name="Hillier L."/>
            <person name="Hinrichs A.S."/>
            <person name="Holmes I."/>
            <person name="Hoskins R.A."/>
            <person name="Hubisz M.J."/>
            <person name="Hultmark D."/>
            <person name="Huntley M.A."/>
            <person name="Jaffe D.B."/>
            <person name="Jagadeeshan S."/>
            <person name="Jeck W.R."/>
            <person name="Johnson J."/>
            <person name="Jones C.D."/>
            <person name="Jordan W.C."/>
            <person name="Karpen G.H."/>
            <person name="Kataoka E."/>
            <person name="Keightley P.D."/>
            <person name="Kheradpour P."/>
            <person name="Kirkness E.F."/>
            <person name="Koerich L.B."/>
            <person name="Kristiansen K."/>
            <person name="Kudrna D."/>
            <person name="Kulathinal R.J."/>
            <person name="Kumar S."/>
            <person name="Kwok R."/>
            <person name="Lander E."/>
            <person name="Langley C.H."/>
            <person name="Lapoint R."/>
            <person name="Lazzaro B.P."/>
            <person name="Lee S.J."/>
            <person name="Levesque L."/>
            <person name="Li R."/>
            <person name="Lin C.F."/>
            <person name="Lin M.F."/>
            <person name="Lindblad-Toh K."/>
            <person name="Llopart A."/>
            <person name="Long M."/>
            <person name="Low L."/>
            <person name="Lozovsky E."/>
            <person name="Lu J."/>
            <person name="Luo M."/>
            <person name="Machado C.A."/>
            <person name="Makalowski W."/>
            <person name="Marzo M."/>
            <person name="Matsuda M."/>
            <person name="Matzkin L."/>
            <person name="McAllister B."/>
            <person name="McBride C.S."/>
            <person name="McKernan B."/>
            <person name="McKernan K."/>
            <person name="Mendez-Lago M."/>
            <person name="Minx P."/>
            <person name="Mollenhauer M.U."/>
            <person name="Montooth K."/>
            <person name="Mount S.M."/>
            <person name="Mu X."/>
            <person name="Myers E."/>
            <person name="Negre B."/>
            <person name="Newfeld S."/>
            <person name="Nielsen R."/>
            <person name="Noor M.A."/>
            <person name="O'Grady P."/>
            <person name="Pachter L."/>
            <person name="Papaceit M."/>
            <person name="Parisi M.J."/>
            <person name="Parisi M."/>
            <person name="Parts L."/>
            <person name="Pedersen J.S."/>
            <person name="Pesole G."/>
            <person name="Phillippy A.M."/>
            <person name="Ponting C.P."/>
            <person name="Pop M."/>
            <person name="Porcelli D."/>
            <person name="Powell J.R."/>
            <person name="Prohaska S."/>
            <person name="Pruitt K."/>
            <person name="Puig M."/>
            <person name="Quesneville H."/>
            <person name="Ram K.R."/>
            <person name="Rand D."/>
            <person name="Rasmussen M.D."/>
            <person name="Reed L.K."/>
            <person name="Reenan R."/>
            <person name="Reily A."/>
            <person name="Remington K.A."/>
            <person name="Rieger T.T."/>
            <person name="Ritchie M.G."/>
            <person name="Robin C."/>
            <person name="Rogers Y.H."/>
            <person name="Rohde C."/>
            <person name="Rozas J."/>
            <person name="Rubenfield M.J."/>
            <person name="Ruiz A."/>
            <person name="Russo S."/>
            <person name="Salzberg S.L."/>
            <person name="Sanchez-Gracia A."/>
            <person name="Saranga D.J."/>
            <person name="Sato H."/>
            <person name="Schaeffer S.W."/>
            <person name="Schatz M.C."/>
            <person name="Schlenke T."/>
            <person name="Schwartz R."/>
            <person name="Segarra C."/>
            <person name="Singh R.S."/>
            <person name="Sirot L."/>
            <person name="Sirota M."/>
            <person name="Sisneros N.B."/>
            <person name="Smith C.D."/>
            <person name="Smith T.F."/>
            <person name="Spieth J."/>
            <person name="Stage D.E."/>
            <person name="Stark A."/>
            <person name="Stephan W."/>
            <person name="Strausberg R.L."/>
            <person name="Strempel S."/>
            <person name="Sturgill D."/>
            <person name="Sutton G."/>
            <person name="Sutton G.G."/>
            <person name="Tao W."/>
            <person name="Teichmann S."/>
            <person name="Tobari Y.N."/>
            <person name="Tomimura Y."/>
            <person name="Tsolas J.M."/>
            <person name="Valente V.L."/>
            <person name="Venter E."/>
            <person name="Venter J.C."/>
            <person name="Vicario S."/>
            <person name="Vieira F.G."/>
            <person name="Vilella A.J."/>
            <person name="Villasante A."/>
            <person name="Walenz B."/>
            <person name="Wang J."/>
            <person name="Wasserman M."/>
            <person name="Watts T."/>
            <person name="Wilson D."/>
            <person name="Wilson R.K."/>
            <person name="Wing R.A."/>
            <person name="Wolfner M.F."/>
            <person name="Wong A."/>
            <person name="Wong G.K."/>
            <person name="Wu C.I."/>
            <person name="Wu G."/>
            <person name="Yamamoto D."/>
            <person name="Yang H.P."/>
            <person name="Yang S.P."/>
            <person name="Yorke J.A."/>
            <person name="Yoshida K."/>
            <person name="Zdobnov E."/>
            <person name="Zhang P."/>
            <person name="Zhang Y."/>
            <person name="Zimin A.V."/>
            <person name="Baldwin J."/>
            <person name="Abdouelleil A."/>
            <person name="Abdulkadir J."/>
            <person name="Abebe A."/>
            <person name="Abera B."/>
            <person name="Abreu J."/>
            <person name="Acer S.C."/>
            <person name="Aftuck L."/>
            <person name="Alexander A."/>
            <person name="An P."/>
            <person name="Anderson E."/>
            <person name="Anderson S."/>
            <person name="Arachi H."/>
            <person name="Azer M."/>
            <person name="Bachantsang P."/>
            <person name="Barry A."/>
            <person name="Bayul T."/>
            <person name="Berlin A."/>
            <person name="Bessette D."/>
            <person name="Bloom T."/>
            <person name="Blye J."/>
            <person name="Boguslavskiy L."/>
            <person name="Bonnet C."/>
            <person name="Boukhgalter B."/>
            <person name="Bourzgui I."/>
            <person name="Brown A."/>
            <person name="Cahill P."/>
            <person name="Channer S."/>
            <person name="Cheshatsang Y."/>
            <person name="Chuda L."/>
            <person name="Citroen M."/>
            <person name="Collymore A."/>
            <person name="Cooke P."/>
            <person name="Costello M."/>
            <person name="D'Aco K."/>
            <person name="Daza R."/>
            <person name="De Haan G."/>
            <person name="DeGray S."/>
            <person name="DeMaso C."/>
            <person name="Dhargay N."/>
            <person name="Dooley K."/>
            <person name="Dooley E."/>
            <person name="Doricent M."/>
            <person name="Dorje P."/>
            <person name="Dorjee K."/>
            <person name="Dupes A."/>
            <person name="Elong R."/>
            <person name="Falk J."/>
            <person name="Farina A."/>
            <person name="Faro S."/>
            <person name="Ferguson D."/>
            <person name="Fisher S."/>
            <person name="Foley C.D."/>
            <person name="Franke A."/>
            <person name="Friedrich D."/>
            <person name="Gadbois L."/>
            <person name="Gearin G."/>
            <person name="Gearin C.R."/>
            <person name="Giannoukos G."/>
            <person name="Goode T."/>
            <person name="Graham J."/>
            <person name="Grandbois E."/>
            <person name="Grewal S."/>
            <person name="Gyaltsen K."/>
            <person name="Hafez N."/>
            <person name="Hagos B."/>
            <person name="Hall J."/>
            <person name="Henson C."/>
            <person name="Hollinger A."/>
            <person name="Honan T."/>
            <person name="Huard M.D."/>
            <person name="Hughes L."/>
            <person name="Hurhula B."/>
            <person name="Husby M.E."/>
            <person name="Kamat A."/>
            <person name="Kanga B."/>
            <person name="Kashin S."/>
            <person name="Khazanovich D."/>
            <person name="Kisner P."/>
            <person name="Lance K."/>
            <person name="Lara M."/>
            <person name="Lee W."/>
            <person name="Lennon N."/>
            <person name="Letendre F."/>
            <person name="LeVine R."/>
            <person name="Lipovsky A."/>
            <person name="Liu X."/>
            <person name="Liu J."/>
            <person name="Liu S."/>
            <person name="Lokyitsang T."/>
            <person name="Lokyitsang Y."/>
            <person name="Lubonja R."/>
            <person name="Lui A."/>
            <person name="MacDonald P."/>
            <person name="Magnisalis V."/>
            <person name="Maru K."/>
            <person name="Matthews C."/>
            <person name="McCusker W."/>
            <person name="McDonough S."/>
            <person name="Mehta T."/>
            <person name="Meldrim J."/>
            <person name="Meneus L."/>
            <person name="Mihai O."/>
            <person name="Mihalev A."/>
            <person name="Mihova T."/>
            <person name="Mittelman R."/>
            <person name="Mlenga V."/>
            <person name="Montmayeur A."/>
            <person name="Mulrain L."/>
            <person name="Navidi A."/>
            <person name="Naylor J."/>
            <person name="Negash T."/>
            <person name="Nguyen T."/>
            <person name="Nguyen N."/>
            <person name="Nicol R."/>
            <person name="Norbu C."/>
            <person name="Norbu N."/>
            <person name="Novod N."/>
            <person name="O'Neill B."/>
            <person name="Osman S."/>
            <person name="Markiewicz E."/>
            <person name="Oyono O.L."/>
            <person name="Patti C."/>
            <person name="Phunkhang P."/>
            <person name="Pierre F."/>
            <person name="Priest M."/>
            <person name="Raghuraman S."/>
            <person name="Rege F."/>
            <person name="Reyes R."/>
            <person name="Rise C."/>
            <person name="Rogov P."/>
            <person name="Ross K."/>
            <person name="Ryan E."/>
            <person name="Settipalli S."/>
            <person name="Shea T."/>
            <person name="Sherpa N."/>
            <person name="Shi L."/>
            <person name="Shih D."/>
            <person name="Sparrow T."/>
            <person name="Spaulding J."/>
            <person name="Stalker J."/>
            <person name="Stange-Thomann N."/>
            <person name="Stavropoulos S."/>
            <person name="Stone C."/>
            <person name="Strader C."/>
            <person name="Tesfaye S."/>
            <person name="Thomson T."/>
            <person name="Thoulutsang Y."/>
            <person name="Thoulutsang D."/>
            <person name="Topham K."/>
            <person name="Topping I."/>
            <person name="Tsamla T."/>
            <person name="Vassiliev H."/>
            <person name="Vo A."/>
            <person name="Wangchuk T."/>
            <person name="Wangdi T."/>
            <person name="Weiand M."/>
            <person name="Wilkinson J."/>
            <person name="Wilson A."/>
            <person name="Yadav S."/>
            <person name="Young G."/>
            <person name="Yu Q."/>
            <person name="Zembek L."/>
            <person name="Zhong D."/>
            <person name="Zimmer A."/>
            <person name="Zwirko Z."/>
            <person name="Jaffe D.B."/>
            <person name="Alvarez P."/>
            <person name="Brockman W."/>
            <person name="Butler J."/>
            <person name="Chin C."/>
            <person name="Gnerre S."/>
            <person name="Grabherr M."/>
            <person name="Kleber M."/>
            <person name="Mauceli E."/>
            <person name="MacCallum I."/>
        </authorList>
    </citation>
    <scope>NUCLEOTIDE SEQUENCE [LARGE SCALE GENOMIC DNA]</scope>
    <source>
        <strain evidence="30">MSH-3 / Tucson 14011-0111.49</strain>
    </source>
</reference>
<dbReference type="EMBL" id="CH479231">
    <property type="protein sequence ID" value="EDW36593.1"/>
    <property type="molecule type" value="Genomic_DNA"/>
</dbReference>
<dbReference type="EC" id="3.4.11.1" evidence="7"/>
<keyword evidence="14" id="KW-0378">Hydrolase</keyword>
<dbReference type="PANTHER" id="PTHR11963">
    <property type="entry name" value="LEUCINE AMINOPEPTIDASE-RELATED"/>
    <property type="match status" value="1"/>
</dbReference>
<evidence type="ECO:0000313" key="29">
    <source>
        <dbReference type="EMBL" id="EDW36593.1"/>
    </source>
</evidence>
<keyword evidence="11" id="KW-0963">Cytoplasm</keyword>
<comment type="catalytic activity">
    <reaction evidence="1">
        <text>Release of an N-terminal amino acid, Xaa-|-Yaa-, in which Xaa is preferably Leu, but may be other amino acids including Pro although not Arg or Lys, and Yaa may be Pro. Amino acid amides and methyl esters are also readily hydrolyzed, but rates on arylamides are exceedingly low.</text>
        <dbReference type="EC" id="3.4.11.1"/>
    </reaction>
</comment>
<dbReference type="EC" id="3.4.11.5" evidence="8"/>
<comment type="cofactor">
    <cofactor evidence="4">
        <name>Zn(2+)</name>
        <dbReference type="ChEBI" id="CHEBI:29105"/>
    </cofactor>
</comment>
<keyword evidence="30" id="KW-1185">Reference proteome</keyword>
<keyword evidence="13" id="KW-0479">Metal-binding</keyword>
<dbReference type="PANTHER" id="PTHR11963:SF25">
    <property type="entry name" value="CYTOSOL AMINOPEPTIDASE"/>
    <property type="match status" value="1"/>
</dbReference>
<evidence type="ECO:0000256" key="22">
    <source>
        <dbReference type="ARBA" id="ARBA00030997"/>
    </source>
</evidence>
<evidence type="ECO:0000256" key="17">
    <source>
        <dbReference type="ARBA" id="ARBA00023211"/>
    </source>
</evidence>
<evidence type="ECO:0000256" key="18">
    <source>
        <dbReference type="ARBA" id="ARBA00023511"/>
    </source>
</evidence>
<evidence type="ECO:0000256" key="12">
    <source>
        <dbReference type="ARBA" id="ARBA00022670"/>
    </source>
</evidence>
<evidence type="ECO:0000256" key="27">
    <source>
        <dbReference type="ARBA" id="ARBA00049107"/>
    </source>
</evidence>
<evidence type="ECO:0000256" key="21">
    <source>
        <dbReference type="ARBA" id="ARBA00030930"/>
    </source>
</evidence>
<evidence type="ECO:0000256" key="14">
    <source>
        <dbReference type="ARBA" id="ARBA00022801"/>
    </source>
</evidence>
<dbReference type="STRING" id="7234.B4H9U6"/>
<dbReference type="OrthoDB" id="412814at2759"/>
<evidence type="ECO:0000256" key="19">
    <source>
        <dbReference type="ARBA" id="ARBA00023625"/>
    </source>
</evidence>